<dbReference type="InterPro" id="IPR045851">
    <property type="entry name" value="AMP-bd_C_sf"/>
</dbReference>
<accession>A0ABP5XN18</accession>
<dbReference type="Pfam" id="PF13193">
    <property type="entry name" value="AMP-binding_C"/>
    <property type="match status" value="1"/>
</dbReference>
<evidence type="ECO:0000259" key="4">
    <source>
        <dbReference type="PROSITE" id="PS50075"/>
    </source>
</evidence>
<evidence type="ECO:0000313" key="6">
    <source>
        <dbReference type="Proteomes" id="UP001501638"/>
    </source>
</evidence>
<evidence type="ECO:0000256" key="3">
    <source>
        <dbReference type="SAM" id="MobiDB-lite"/>
    </source>
</evidence>
<dbReference type="InterPro" id="IPR009081">
    <property type="entry name" value="PP-bd_ACP"/>
</dbReference>
<keyword evidence="2" id="KW-0597">Phosphoprotein</keyword>
<dbReference type="PROSITE" id="PS00455">
    <property type="entry name" value="AMP_BINDING"/>
    <property type="match status" value="1"/>
</dbReference>
<feature type="compositionally biased region" description="Basic and acidic residues" evidence="3">
    <location>
        <begin position="511"/>
        <end position="520"/>
    </location>
</feature>
<dbReference type="InterPro" id="IPR020845">
    <property type="entry name" value="AMP-binding_CS"/>
</dbReference>
<dbReference type="InterPro" id="IPR006162">
    <property type="entry name" value="Ppantetheine_attach_site"/>
</dbReference>
<dbReference type="CDD" id="cd05930">
    <property type="entry name" value="A_NRPS"/>
    <property type="match status" value="1"/>
</dbReference>
<dbReference type="Gene3D" id="3.30.300.30">
    <property type="match status" value="1"/>
</dbReference>
<keyword evidence="1" id="KW-0596">Phosphopantetheine</keyword>
<dbReference type="InterPro" id="IPR000873">
    <property type="entry name" value="AMP-dep_synth/lig_dom"/>
</dbReference>
<reference evidence="6" key="1">
    <citation type="journal article" date="2019" name="Int. J. Syst. Evol. Microbiol.">
        <title>The Global Catalogue of Microorganisms (GCM) 10K type strain sequencing project: providing services to taxonomists for standard genome sequencing and annotation.</title>
        <authorList>
            <consortium name="The Broad Institute Genomics Platform"/>
            <consortium name="The Broad Institute Genome Sequencing Center for Infectious Disease"/>
            <person name="Wu L."/>
            <person name="Ma J."/>
        </authorList>
    </citation>
    <scope>NUCLEOTIDE SEQUENCE [LARGE SCALE GENOMIC DNA]</scope>
    <source>
        <strain evidence="6">JCM 6305</strain>
    </source>
</reference>
<dbReference type="Pfam" id="PF00501">
    <property type="entry name" value="AMP-binding"/>
    <property type="match status" value="1"/>
</dbReference>
<comment type="caution">
    <text evidence="5">The sequence shown here is derived from an EMBL/GenBank/DDBJ whole genome shotgun (WGS) entry which is preliminary data.</text>
</comment>
<feature type="domain" description="Carrier" evidence="4">
    <location>
        <begin position="523"/>
        <end position="597"/>
    </location>
</feature>
<organism evidence="5 6">
    <name type="scientific">Streptomyces macrosporus</name>
    <dbReference type="NCBI Taxonomy" id="44032"/>
    <lineage>
        <taxon>Bacteria</taxon>
        <taxon>Bacillati</taxon>
        <taxon>Actinomycetota</taxon>
        <taxon>Actinomycetes</taxon>
        <taxon>Kitasatosporales</taxon>
        <taxon>Streptomycetaceae</taxon>
        <taxon>Streptomyces</taxon>
    </lineage>
</organism>
<sequence>MAVLSVQWCSKWDGVLKGGTVLTVQTGEDTVHGLIERLVLRSPDATAVECDGDRLSFEQLWRRSAVVAARIREIPGHRTGDLLATLFPRGIEGIVAQLGIWRAGCAYLPLDPALPKGRLDAVLADARPRAVLTSRDIDRRAAHGVPVVRVAAEDPGPGPDLPPVAETEIAPAYVIYTSGSTGTPKGVEVGHRSLVRLVAWHGQRYRTRAGVRVAAFAGLGFDASVWETWATLANGATLVLPATVLPADLGQISEFLERHAIEQCFLSTPLAEQMFLLGECPASLKVLTTGGDRLRIHPPGDFTAAVFNHYGPTEATVVTTASADLRTCERTGLPVIGRPIDPARVQLVDADGEEITDSKTDGELLIGGGILALGYRHDETLNSERFVHGDDGSRWYRSGDICRWNESGELEFVGRQDGQVKISGYRIELAEIEQVMLRTASVDQAAAVVRRTEDGDTILAFYCGAAEEGDIRAGLRENLPGYMLPAVIRRIERMPLNSTGGKIDRNALLSEHPDDRREAGEPTAPRSTRERVSDIWSSMLGCTVGESDNFFDVGGHSLSAARITGRVRKEFGIAIGLGAILNNPVLTDYADRVDELLRGGK</sequence>
<name>A0ABP5XN18_9ACTN</name>
<dbReference type="InterPro" id="IPR010071">
    <property type="entry name" value="AA_adenyl_dom"/>
</dbReference>
<evidence type="ECO:0000313" key="5">
    <source>
        <dbReference type="EMBL" id="GAA2460573.1"/>
    </source>
</evidence>
<evidence type="ECO:0000256" key="1">
    <source>
        <dbReference type="ARBA" id="ARBA00022450"/>
    </source>
</evidence>
<dbReference type="SUPFAM" id="SSF47336">
    <property type="entry name" value="ACP-like"/>
    <property type="match status" value="1"/>
</dbReference>
<feature type="region of interest" description="Disordered" evidence="3">
    <location>
        <begin position="502"/>
        <end position="530"/>
    </location>
</feature>
<dbReference type="InterPro" id="IPR036736">
    <property type="entry name" value="ACP-like_sf"/>
</dbReference>
<dbReference type="SUPFAM" id="SSF56801">
    <property type="entry name" value="Acetyl-CoA synthetase-like"/>
    <property type="match status" value="1"/>
</dbReference>
<evidence type="ECO:0000256" key="2">
    <source>
        <dbReference type="ARBA" id="ARBA00022553"/>
    </source>
</evidence>
<dbReference type="PANTHER" id="PTHR45527:SF1">
    <property type="entry name" value="FATTY ACID SYNTHASE"/>
    <property type="match status" value="1"/>
</dbReference>
<dbReference type="InterPro" id="IPR042099">
    <property type="entry name" value="ANL_N_sf"/>
</dbReference>
<protein>
    <recommendedName>
        <fullName evidence="4">Carrier domain-containing protein</fullName>
    </recommendedName>
</protein>
<dbReference type="EMBL" id="BAAASZ010000035">
    <property type="protein sequence ID" value="GAA2460573.1"/>
    <property type="molecule type" value="Genomic_DNA"/>
</dbReference>
<gene>
    <name evidence="5" type="ORF">GCM10010405_51180</name>
</gene>
<dbReference type="InterPro" id="IPR025110">
    <property type="entry name" value="AMP-bd_C"/>
</dbReference>
<dbReference type="Pfam" id="PF00550">
    <property type="entry name" value="PP-binding"/>
    <property type="match status" value="1"/>
</dbReference>
<proteinExistence type="predicted"/>
<dbReference type="Proteomes" id="UP001501638">
    <property type="component" value="Unassembled WGS sequence"/>
</dbReference>
<keyword evidence="6" id="KW-1185">Reference proteome</keyword>
<dbReference type="PANTHER" id="PTHR45527">
    <property type="entry name" value="NONRIBOSOMAL PEPTIDE SYNTHETASE"/>
    <property type="match status" value="1"/>
</dbReference>
<dbReference type="PROSITE" id="PS50075">
    <property type="entry name" value="CARRIER"/>
    <property type="match status" value="1"/>
</dbReference>
<dbReference type="Gene3D" id="3.40.50.12780">
    <property type="entry name" value="N-terminal domain of ligase-like"/>
    <property type="match status" value="1"/>
</dbReference>
<dbReference type="Gene3D" id="1.10.1200.10">
    <property type="entry name" value="ACP-like"/>
    <property type="match status" value="1"/>
</dbReference>
<dbReference type="PROSITE" id="PS00012">
    <property type="entry name" value="PHOSPHOPANTETHEINE"/>
    <property type="match status" value="1"/>
</dbReference>
<dbReference type="NCBIfam" id="TIGR01733">
    <property type="entry name" value="AA-adenyl-dom"/>
    <property type="match status" value="1"/>
</dbReference>
<dbReference type="SMART" id="SM00823">
    <property type="entry name" value="PKS_PP"/>
    <property type="match status" value="1"/>
</dbReference>
<dbReference type="InterPro" id="IPR020806">
    <property type="entry name" value="PKS_PP-bd"/>
</dbReference>